<dbReference type="Proteomes" id="UP000008062">
    <property type="component" value="Chromosome 6"/>
</dbReference>
<dbReference type="RefSeq" id="XP_003851371.1">
    <property type="nucleotide sequence ID" value="XM_003851323.1"/>
</dbReference>
<dbReference type="AlphaFoldDB" id="F9XCQ6"/>
<reference evidence="1 2" key="1">
    <citation type="journal article" date="2011" name="PLoS Genet.">
        <title>Finished genome of the fungal wheat pathogen Mycosphaerella graminicola reveals dispensome structure, chromosome plasticity, and stealth pathogenesis.</title>
        <authorList>
            <person name="Goodwin S.B."/>
            <person name="Ben M'barek S."/>
            <person name="Dhillon B."/>
            <person name="Wittenberg A.H.J."/>
            <person name="Crane C.F."/>
            <person name="Hane J.K."/>
            <person name="Foster A.J."/>
            <person name="Van der Lee T.A.J."/>
            <person name="Grimwood J."/>
            <person name="Aerts A."/>
            <person name="Antoniw J."/>
            <person name="Bailey A."/>
            <person name="Bluhm B."/>
            <person name="Bowler J."/>
            <person name="Bristow J."/>
            <person name="van der Burgt A."/>
            <person name="Canto-Canche B."/>
            <person name="Churchill A.C.L."/>
            <person name="Conde-Ferraez L."/>
            <person name="Cools H.J."/>
            <person name="Coutinho P.M."/>
            <person name="Csukai M."/>
            <person name="Dehal P."/>
            <person name="De Wit P."/>
            <person name="Donzelli B."/>
            <person name="van de Geest H.C."/>
            <person name="van Ham R.C.H.J."/>
            <person name="Hammond-Kosack K.E."/>
            <person name="Henrissat B."/>
            <person name="Kilian A."/>
            <person name="Kobayashi A.K."/>
            <person name="Koopmann E."/>
            <person name="Kourmpetis Y."/>
            <person name="Kuzniar A."/>
            <person name="Lindquist E."/>
            <person name="Lombard V."/>
            <person name="Maliepaard C."/>
            <person name="Martins N."/>
            <person name="Mehrabi R."/>
            <person name="Nap J.P.H."/>
            <person name="Ponomarenko A."/>
            <person name="Rudd J.J."/>
            <person name="Salamov A."/>
            <person name="Schmutz J."/>
            <person name="Schouten H.J."/>
            <person name="Shapiro H."/>
            <person name="Stergiopoulos I."/>
            <person name="Torriani S.F.F."/>
            <person name="Tu H."/>
            <person name="de Vries R.P."/>
            <person name="Waalwijk C."/>
            <person name="Ware S.B."/>
            <person name="Wiebenga A."/>
            <person name="Zwiers L.-H."/>
            <person name="Oliver R.P."/>
            <person name="Grigoriev I.V."/>
            <person name="Kema G.H.J."/>
        </authorList>
    </citation>
    <scope>NUCLEOTIDE SEQUENCE [LARGE SCALE GENOMIC DNA]</scope>
    <source>
        <strain evidence="2">CBS 115943 / IPO323</strain>
    </source>
</reference>
<name>F9XCQ6_ZYMTI</name>
<sequence length="145" mass="16171">MVFAAAVSLTWDFQRVSFAIEDVALHLREEEPFVCHPRGPTDRGTTGGPKDRVWERCREFQETSDGTTRGPWRGRLHHMLHMQCEVVDWDAGGVSVHHGIADLREDPDPTVGGEARQATNVQECLGLSSQATLVSPLGPWKTRKV</sequence>
<dbReference type="EMBL" id="CM001201">
    <property type="protein sequence ID" value="EGP86347.1"/>
    <property type="molecule type" value="Genomic_DNA"/>
</dbReference>
<proteinExistence type="predicted"/>
<protein>
    <submittedName>
        <fullName evidence="1">Uncharacterized protein</fullName>
    </submittedName>
</protein>
<dbReference type="InParanoid" id="F9XCQ6"/>
<organism evidence="1 2">
    <name type="scientific">Zymoseptoria tritici (strain CBS 115943 / IPO323)</name>
    <name type="common">Speckled leaf blotch fungus</name>
    <name type="synonym">Septoria tritici</name>
    <dbReference type="NCBI Taxonomy" id="336722"/>
    <lineage>
        <taxon>Eukaryota</taxon>
        <taxon>Fungi</taxon>
        <taxon>Dikarya</taxon>
        <taxon>Ascomycota</taxon>
        <taxon>Pezizomycotina</taxon>
        <taxon>Dothideomycetes</taxon>
        <taxon>Dothideomycetidae</taxon>
        <taxon>Mycosphaerellales</taxon>
        <taxon>Mycosphaerellaceae</taxon>
        <taxon>Zymoseptoria</taxon>
    </lineage>
</organism>
<keyword evidence="2" id="KW-1185">Reference proteome</keyword>
<dbReference type="GeneID" id="13393722"/>
<accession>F9XCQ6</accession>
<dbReference type="HOGENOM" id="CLU_1788356_0_0_1"/>
<evidence type="ECO:0000313" key="2">
    <source>
        <dbReference type="Proteomes" id="UP000008062"/>
    </source>
</evidence>
<gene>
    <name evidence="1" type="ORF">MYCGRDRAFT_93701</name>
</gene>
<dbReference type="KEGG" id="ztr:MYCGRDRAFT_93701"/>
<evidence type="ECO:0000313" key="1">
    <source>
        <dbReference type="EMBL" id="EGP86347.1"/>
    </source>
</evidence>